<reference evidence="2" key="1">
    <citation type="submission" date="2021-01" db="EMBL/GenBank/DDBJ databases">
        <authorList>
            <person name="Corre E."/>
            <person name="Pelletier E."/>
            <person name="Niang G."/>
            <person name="Scheremetjew M."/>
            <person name="Finn R."/>
            <person name="Kale V."/>
            <person name="Holt S."/>
            <person name="Cochrane G."/>
            <person name="Meng A."/>
            <person name="Brown T."/>
            <person name="Cohen L."/>
        </authorList>
    </citation>
    <scope>NUCLEOTIDE SEQUENCE</scope>
    <source>
        <strain evidence="2">CCMP281</strain>
    </source>
</reference>
<name>A0A7S3B2D4_9EUKA</name>
<feature type="coiled-coil region" evidence="1">
    <location>
        <begin position="3"/>
        <end position="76"/>
    </location>
</feature>
<dbReference type="EMBL" id="HBHX01042401">
    <property type="protein sequence ID" value="CAE0122818.1"/>
    <property type="molecule type" value="Transcribed_RNA"/>
</dbReference>
<proteinExistence type="predicted"/>
<dbReference type="AlphaFoldDB" id="A0A7S3B2D4"/>
<accession>A0A7S3B2D4</accession>
<evidence type="ECO:0000256" key="1">
    <source>
        <dbReference type="SAM" id="Coils"/>
    </source>
</evidence>
<gene>
    <name evidence="2" type="ORF">HERI1096_LOCUS23519</name>
</gene>
<protein>
    <submittedName>
        <fullName evidence="2">Uncharacterized protein</fullName>
    </submittedName>
</protein>
<keyword evidence="1" id="KW-0175">Coiled coil</keyword>
<evidence type="ECO:0000313" key="2">
    <source>
        <dbReference type="EMBL" id="CAE0122818.1"/>
    </source>
</evidence>
<organism evidence="2">
    <name type="scientific">Haptolina ericina</name>
    <dbReference type="NCBI Taxonomy" id="156174"/>
    <lineage>
        <taxon>Eukaryota</taxon>
        <taxon>Haptista</taxon>
        <taxon>Haptophyta</taxon>
        <taxon>Prymnesiophyceae</taxon>
        <taxon>Prymnesiales</taxon>
        <taxon>Prymnesiaceae</taxon>
        <taxon>Haptolina</taxon>
    </lineage>
</organism>
<sequence length="217" mass="23468">MVKEQASRAAREEQELRDKLVREREVALQTAKQEEEELAARRKKLMMDSYKEEVELSELLELNKRRKLELEQQEAAKNTAAGKQAEALLEAERIVNLKEATPTQIRAAAQVLSQGGQPVASAAVPATGTAAAPLTNPMPGAQGEDTAMLSWLARHGLSTSVHLPLLQLLGVDHPSAVAPLRMLSFADFTAELKAGGATAPTAARAALYQAFHAKDEL</sequence>